<name>A0ABX9K8I4_9BACT</name>
<accession>A0ABX9K8I4</accession>
<sequence length="137" mass="14816">MSGPGLNVPRSDPRWPALRRLRPPAFMVMNVGFITIAYALVMVAVMKGLLPVPEDFATALRGQTEWEAPLKVAGAILAGSLSIVGAWSAFSLQRWGLVVVGAVAAITPVTPVCFLGFPFALWALWVLSMPEVRQHFT</sequence>
<keyword evidence="1" id="KW-1133">Transmembrane helix</keyword>
<feature type="transmembrane region" description="Helical" evidence="1">
    <location>
        <begin position="97"/>
        <end position="125"/>
    </location>
</feature>
<evidence type="ECO:0000256" key="1">
    <source>
        <dbReference type="SAM" id="Phobius"/>
    </source>
</evidence>
<keyword evidence="3" id="KW-1185">Reference proteome</keyword>
<reference evidence="2 3" key="1">
    <citation type="submission" date="2018-08" db="EMBL/GenBank/DDBJ databases">
        <title>Genomic Encyclopedia of Archaeal and Bacterial Type Strains, Phase II (KMG-II): from individual species to whole genera.</title>
        <authorList>
            <person name="Goeker M."/>
        </authorList>
    </citation>
    <scope>NUCLEOTIDE SEQUENCE [LARGE SCALE GENOMIC DNA]</scope>
    <source>
        <strain evidence="2 3">DSM 2261</strain>
    </source>
</reference>
<protein>
    <submittedName>
        <fullName evidence="2">Uncharacterized protein</fullName>
    </submittedName>
</protein>
<evidence type="ECO:0000313" key="3">
    <source>
        <dbReference type="Proteomes" id="UP000256345"/>
    </source>
</evidence>
<keyword evidence="1" id="KW-0812">Transmembrane</keyword>
<proteinExistence type="predicted"/>
<dbReference type="EMBL" id="QUMU01000002">
    <property type="protein sequence ID" value="REG35697.1"/>
    <property type="molecule type" value="Genomic_DNA"/>
</dbReference>
<feature type="transmembrane region" description="Helical" evidence="1">
    <location>
        <begin position="70"/>
        <end position="90"/>
    </location>
</feature>
<dbReference type="RefSeq" id="WP_063796911.1">
    <property type="nucleotide sequence ID" value="NZ_CP011509.1"/>
</dbReference>
<comment type="caution">
    <text evidence="2">The sequence shown here is derived from an EMBL/GenBank/DDBJ whole genome shotgun (WGS) entry which is preliminary data.</text>
</comment>
<gene>
    <name evidence="2" type="ORF">ATI61_10265</name>
</gene>
<organism evidence="2 3">
    <name type="scientific">Archangium gephyra</name>
    <dbReference type="NCBI Taxonomy" id="48"/>
    <lineage>
        <taxon>Bacteria</taxon>
        <taxon>Pseudomonadati</taxon>
        <taxon>Myxococcota</taxon>
        <taxon>Myxococcia</taxon>
        <taxon>Myxococcales</taxon>
        <taxon>Cystobacterineae</taxon>
        <taxon>Archangiaceae</taxon>
        <taxon>Archangium</taxon>
    </lineage>
</organism>
<evidence type="ECO:0000313" key="2">
    <source>
        <dbReference type="EMBL" id="REG35697.1"/>
    </source>
</evidence>
<feature type="transmembrane region" description="Helical" evidence="1">
    <location>
        <begin position="28"/>
        <end position="50"/>
    </location>
</feature>
<dbReference type="Proteomes" id="UP000256345">
    <property type="component" value="Unassembled WGS sequence"/>
</dbReference>
<keyword evidence="1" id="KW-0472">Membrane</keyword>